<organism evidence="7 8">
    <name type="scientific">Rhodococcoides trifolii</name>
    <dbReference type="NCBI Taxonomy" id="908250"/>
    <lineage>
        <taxon>Bacteria</taxon>
        <taxon>Bacillati</taxon>
        <taxon>Actinomycetota</taxon>
        <taxon>Actinomycetes</taxon>
        <taxon>Mycobacteriales</taxon>
        <taxon>Nocardiaceae</taxon>
        <taxon>Rhodococcoides</taxon>
    </lineage>
</organism>
<dbReference type="PANTHER" id="PTHR30055:SF234">
    <property type="entry name" value="HTH-TYPE TRANSCRIPTIONAL REGULATOR BETI"/>
    <property type="match status" value="1"/>
</dbReference>
<dbReference type="Pfam" id="PF00440">
    <property type="entry name" value="TetR_N"/>
    <property type="match status" value="1"/>
</dbReference>
<dbReference type="EMBL" id="BMCU01000002">
    <property type="protein sequence ID" value="GGG08986.1"/>
    <property type="molecule type" value="Genomic_DNA"/>
</dbReference>
<keyword evidence="2 4" id="KW-0238">DNA-binding</keyword>
<gene>
    <name evidence="7" type="ORF">GCM10007304_23830</name>
</gene>
<evidence type="ECO:0000313" key="7">
    <source>
        <dbReference type="EMBL" id="GGG08986.1"/>
    </source>
</evidence>
<evidence type="ECO:0000256" key="5">
    <source>
        <dbReference type="SAM" id="MobiDB-lite"/>
    </source>
</evidence>
<evidence type="ECO:0000259" key="6">
    <source>
        <dbReference type="PROSITE" id="PS50977"/>
    </source>
</evidence>
<dbReference type="PROSITE" id="PS50977">
    <property type="entry name" value="HTH_TETR_2"/>
    <property type="match status" value="1"/>
</dbReference>
<dbReference type="GO" id="GO:0000976">
    <property type="term" value="F:transcription cis-regulatory region binding"/>
    <property type="evidence" value="ECO:0007669"/>
    <property type="project" value="TreeGrafter"/>
</dbReference>
<dbReference type="SUPFAM" id="SSF46689">
    <property type="entry name" value="Homeodomain-like"/>
    <property type="match status" value="1"/>
</dbReference>
<feature type="domain" description="HTH tetR-type" evidence="6">
    <location>
        <begin position="22"/>
        <end position="82"/>
    </location>
</feature>
<keyword evidence="8" id="KW-1185">Reference proteome</keyword>
<dbReference type="GO" id="GO:0003700">
    <property type="term" value="F:DNA-binding transcription factor activity"/>
    <property type="evidence" value="ECO:0007669"/>
    <property type="project" value="TreeGrafter"/>
</dbReference>
<evidence type="ECO:0000256" key="1">
    <source>
        <dbReference type="ARBA" id="ARBA00023015"/>
    </source>
</evidence>
<evidence type="ECO:0000256" key="3">
    <source>
        <dbReference type="ARBA" id="ARBA00023163"/>
    </source>
</evidence>
<reference evidence="7" key="2">
    <citation type="submission" date="2020-09" db="EMBL/GenBank/DDBJ databases">
        <authorList>
            <person name="Sun Q."/>
            <person name="Sedlacek I."/>
        </authorList>
    </citation>
    <scope>NUCLEOTIDE SEQUENCE</scope>
    <source>
        <strain evidence="7">CCM 7905</strain>
    </source>
</reference>
<evidence type="ECO:0000313" key="8">
    <source>
        <dbReference type="Proteomes" id="UP000654257"/>
    </source>
</evidence>
<dbReference type="InterPro" id="IPR009057">
    <property type="entry name" value="Homeodomain-like_sf"/>
</dbReference>
<dbReference type="InterPro" id="IPR001647">
    <property type="entry name" value="HTH_TetR"/>
</dbReference>
<keyword evidence="1" id="KW-0805">Transcription regulation</keyword>
<keyword evidence="3" id="KW-0804">Transcription</keyword>
<dbReference type="InterPro" id="IPR050109">
    <property type="entry name" value="HTH-type_TetR-like_transc_reg"/>
</dbReference>
<dbReference type="PRINTS" id="PR00455">
    <property type="entry name" value="HTHTETR"/>
</dbReference>
<reference evidence="7" key="1">
    <citation type="journal article" date="2014" name="Int. J. Syst. Evol. Microbiol.">
        <title>Complete genome sequence of Corynebacterium casei LMG S-19264T (=DSM 44701T), isolated from a smear-ripened cheese.</title>
        <authorList>
            <consortium name="US DOE Joint Genome Institute (JGI-PGF)"/>
            <person name="Walter F."/>
            <person name="Albersmeier A."/>
            <person name="Kalinowski J."/>
            <person name="Ruckert C."/>
        </authorList>
    </citation>
    <scope>NUCLEOTIDE SEQUENCE</scope>
    <source>
        <strain evidence="7">CCM 7905</strain>
    </source>
</reference>
<feature type="region of interest" description="Disordered" evidence="5">
    <location>
        <begin position="1"/>
        <end position="21"/>
    </location>
</feature>
<protein>
    <submittedName>
        <fullName evidence="7">TetR family transcriptional regulator</fullName>
    </submittedName>
</protein>
<dbReference type="PANTHER" id="PTHR30055">
    <property type="entry name" value="HTH-TYPE TRANSCRIPTIONAL REGULATOR RUTR"/>
    <property type="match status" value="1"/>
</dbReference>
<dbReference type="Gene3D" id="1.10.357.10">
    <property type="entry name" value="Tetracycline Repressor, domain 2"/>
    <property type="match status" value="1"/>
</dbReference>
<evidence type="ECO:0000256" key="4">
    <source>
        <dbReference type="PROSITE-ProRule" id="PRU00335"/>
    </source>
</evidence>
<feature type="DNA-binding region" description="H-T-H motif" evidence="4">
    <location>
        <begin position="45"/>
        <end position="64"/>
    </location>
</feature>
<evidence type="ECO:0000256" key="2">
    <source>
        <dbReference type="ARBA" id="ARBA00023125"/>
    </source>
</evidence>
<name>A0A917FWA1_9NOCA</name>
<dbReference type="AlphaFoldDB" id="A0A917FWA1"/>
<proteinExistence type="predicted"/>
<dbReference type="Proteomes" id="UP000654257">
    <property type="component" value="Unassembled WGS sequence"/>
</dbReference>
<accession>A0A917FWA1</accession>
<comment type="caution">
    <text evidence="7">The sequence shown here is derived from an EMBL/GenBank/DDBJ whole genome shotgun (WGS) entry which is preliminary data.</text>
</comment>
<sequence length="226" mass="24289">MTTMTSIGAGRPRLGARKRPGATARDEILDAAAELFTTQGFTSTSTRAIADAVGIRQASLYHHFGTKDDILAALLVGTVDAPLAHARELRGLTEDAVLRLYTLAWFDAGQLAHSRWNLGALYFLPELANERFEPFRAQRTDLMAFYTEFSRAAVVAIGALDPADTATAALPFRLVESVINTRSDFGEPAGRTAVTIADAAIRALGWTGPPGEFEGPARALLNSTDR</sequence>